<dbReference type="Proteomes" id="UP000235145">
    <property type="component" value="Unassembled WGS sequence"/>
</dbReference>
<accession>A0A9R1XNC5</accession>
<dbReference type="EMBL" id="NBSK02000003">
    <property type="protein sequence ID" value="KAJ0219561.1"/>
    <property type="molecule type" value="Genomic_DNA"/>
</dbReference>
<proteinExistence type="predicted"/>
<dbReference type="Pfam" id="PF13650">
    <property type="entry name" value="Asp_protease_2"/>
    <property type="match status" value="1"/>
</dbReference>
<dbReference type="Gene3D" id="2.40.70.10">
    <property type="entry name" value="Acid Proteases"/>
    <property type="match status" value="1"/>
</dbReference>
<evidence type="ECO:0000313" key="1">
    <source>
        <dbReference type="EMBL" id="KAJ0219561.1"/>
    </source>
</evidence>
<evidence type="ECO:0000313" key="2">
    <source>
        <dbReference type="Proteomes" id="UP000235145"/>
    </source>
</evidence>
<keyword evidence="2" id="KW-1185">Reference proteome</keyword>
<name>A0A9R1XNC5_LACSA</name>
<dbReference type="CDD" id="cd00303">
    <property type="entry name" value="retropepsin_like"/>
    <property type="match status" value="1"/>
</dbReference>
<dbReference type="PANTHER" id="PTHR33067:SF35">
    <property type="entry name" value="ASPARTIC PEPTIDASE DDI1-TYPE DOMAIN-CONTAINING PROTEIN"/>
    <property type="match status" value="1"/>
</dbReference>
<dbReference type="PANTHER" id="PTHR33067">
    <property type="entry name" value="RNA-DIRECTED DNA POLYMERASE-RELATED"/>
    <property type="match status" value="1"/>
</dbReference>
<evidence type="ECO:0008006" key="3">
    <source>
        <dbReference type="Google" id="ProtNLM"/>
    </source>
</evidence>
<gene>
    <name evidence="1" type="ORF">LSAT_V11C300104190</name>
</gene>
<dbReference type="SUPFAM" id="SSF50630">
    <property type="entry name" value="Acid proteases"/>
    <property type="match status" value="1"/>
</dbReference>
<reference evidence="1 2" key="1">
    <citation type="journal article" date="2017" name="Nat. Commun.">
        <title>Genome assembly with in vitro proximity ligation data and whole-genome triplication in lettuce.</title>
        <authorList>
            <person name="Reyes-Chin-Wo S."/>
            <person name="Wang Z."/>
            <person name="Yang X."/>
            <person name="Kozik A."/>
            <person name="Arikit S."/>
            <person name="Song C."/>
            <person name="Xia L."/>
            <person name="Froenicke L."/>
            <person name="Lavelle D.O."/>
            <person name="Truco M.J."/>
            <person name="Xia R."/>
            <person name="Zhu S."/>
            <person name="Xu C."/>
            <person name="Xu H."/>
            <person name="Xu X."/>
            <person name="Cox K."/>
            <person name="Korf I."/>
            <person name="Meyers B.C."/>
            <person name="Michelmore R.W."/>
        </authorList>
    </citation>
    <scope>NUCLEOTIDE SEQUENCE [LARGE SCALE GENOMIC DNA]</scope>
    <source>
        <strain evidence="2">cv. Salinas</strain>
        <tissue evidence="1">Seedlings</tissue>
    </source>
</reference>
<comment type="caution">
    <text evidence="1">The sequence shown here is derived from an EMBL/GenBank/DDBJ whole genome shotgun (WGS) entry which is preliminary data.</text>
</comment>
<dbReference type="InterPro" id="IPR021109">
    <property type="entry name" value="Peptidase_aspartic_dom_sf"/>
</dbReference>
<dbReference type="AlphaFoldDB" id="A0A9R1XNC5"/>
<sequence>MGDPDQLTLPCEFGNLTSINAIADTGVSINLMPYSFYQNLGLPRLQGIRMILRMADHSTTYPRGIIEDVLVKVGKFVFPVNFVVLYMKEDEELPIILGRPFLSIARELVDIHDSNLTLHVEDDVITFETSPKLVTIGKMMEEDFKVWEEPHGKQPKRLKPRASIPMTFEVIAFTTPKVQEEEEIDEIEDDLYEEVEIVDEDMGGELEEPTMGKMEVDK</sequence>
<organism evidence="1 2">
    <name type="scientific">Lactuca sativa</name>
    <name type="common">Garden lettuce</name>
    <dbReference type="NCBI Taxonomy" id="4236"/>
    <lineage>
        <taxon>Eukaryota</taxon>
        <taxon>Viridiplantae</taxon>
        <taxon>Streptophyta</taxon>
        <taxon>Embryophyta</taxon>
        <taxon>Tracheophyta</taxon>
        <taxon>Spermatophyta</taxon>
        <taxon>Magnoliopsida</taxon>
        <taxon>eudicotyledons</taxon>
        <taxon>Gunneridae</taxon>
        <taxon>Pentapetalae</taxon>
        <taxon>asterids</taxon>
        <taxon>campanulids</taxon>
        <taxon>Asterales</taxon>
        <taxon>Asteraceae</taxon>
        <taxon>Cichorioideae</taxon>
        <taxon>Cichorieae</taxon>
        <taxon>Lactucinae</taxon>
        <taxon>Lactuca</taxon>
    </lineage>
</organism>
<protein>
    <recommendedName>
        <fullName evidence="3">Aspartic peptidase DDI1-type domain-containing protein</fullName>
    </recommendedName>
</protein>